<gene>
    <name evidence="2" type="ORF">B6N60_02730</name>
</gene>
<dbReference type="InterPro" id="IPR035994">
    <property type="entry name" value="Nucleoside_phosphorylase_sf"/>
</dbReference>
<proteinExistence type="predicted"/>
<evidence type="ECO:0000313" key="2">
    <source>
        <dbReference type="EMBL" id="QXE24027.1"/>
    </source>
</evidence>
<dbReference type="AlphaFoldDB" id="A0A975Y5B1"/>
<dbReference type="Pfam" id="PF01048">
    <property type="entry name" value="PNP_UDP_1"/>
    <property type="match status" value="1"/>
</dbReference>
<sequence length="215" mass="23823">MPQGAEYQAVCRGLSRVQDSKPQVIAIPVGIHPLRHFLPKLSLQPNQRLLLMGLCGSLNPQLQVGDVVVYEECVYQGHLRKCDRTLTTEINSYLSNKSKFVKGLTSDRVISLATEKQDLFLKTGADVVDMEGFAALEFCQHIGVNLAMVRVVSDDCRYDIPNLASAISSDGSLQPLSLAWEFLRQPIPAWRLIRGSLTGLKILEQITTLLFNLSA</sequence>
<feature type="domain" description="Nucleoside phosphorylase" evidence="1">
    <location>
        <begin position="48"/>
        <end position="154"/>
    </location>
</feature>
<reference evidence="2" key="1">
    <citation type="submission" date="2017-04" db="EMBL/GenBank/DDBJ databases">
        <title>Genome deletions in a multicellular cyanobacterial endosymbiont for morphological adaptation in marine diatoms.</title>
        <authorList>
            <person name="Wang Y."/>
            <person name="Gao H."/>
            <person name="Li R."/>
            <person name="Xu X."/>
        </authorList>
    </citation>
    <scope>NUCLEOTIDE SEQUENCE</scope>
    <source>
        <strain evidence="2">FACHB 800</strain>
    </source>
</reference>
<dbReference type="Gene3D" id="3.40.50.1580">
    <property type="entry name" value="Nucleoside phosphorylase domain"/>
    <property type="match status" value="1"/>
</dbReference>
<dbReference type="GO" id="GO:0009116">
    <property type="term" value="P:nucleoside metabolic process"/>
    <property type="evidence" value="ECO:0007669"/>
    <property type="project" value="InterPro"/>
</dbReference>
<evidence type="ECO:0000313" key="3">
    <source>
        <dbReference type="Proteomes" id="UP000683511"/>
    </source>
</evidence>
<dbReference type="SUPFAM" id="SSF53167">
    <property type="entry name" value="Purine and uridine phosphorylases"/>
    <property type="match status" value="1"/>
</dbReference>
<dbReference type="InterPro" id="IPR000845">
    <property type="entry name" value="Nucleoside_phosphorylase_d"/>
</dbReference>
<dbReference type="EMBL" id="CP021056">
    <property type="protein sequence ID" value="QXE24027.1"/>
    <property type="molecule type" value="Genomic_DNA"/>
</dbReference>
<dbReference type="Proteomes" id="UP000683511">
    <property type="component" value="Chromosome"/>
</dbReference>
<name>A0A975Y5B1_9NOST</name>
<protein>
    <recommendedName>
        <fullName evidence="1">Nucleoside phosphorylase domain-containing protein</fullName>
    </recommendedName>
</protein>
<dbReference type="KEGG" id="rsin:B6N60_02730"/>
<accession>A0A975Y5B1</accession>
<dbReference type="GO" id="GO:0003824">
    <property type="term" value="F:catalytic activity"/>
    <property type="evidence" value="ECO:0007669"/>
    <property type="project" value="InterPro"/>
</dbReference>
<organism evidence="2 3">
    <name type="scientific">Richelia sinica FACHB-800</name>
    <dbReference type="NCBI Taxonomy" id="1357546"/>
    <lineage>
        <taxon>Bacteria</taxon>
        <taxon>Bacillati</taxon>
        <taxon>Cyanobacteriota</taxon>
        <taxon>Cyanophyceae</taxon>
        <taxon>Nostocales</taxon>
        <taxon>Nostocaceae</taxon>
        <taxon>Richelia</taxon>
    </lineage>
</organism>
<evidence type="ECO:0000259" key="1">
    <source>
        <dbReference type="Pfam" id="PF01048"/>
    </source>
</evidence>
<keyword evidence="3" id="KW-1185">Reference proteome</keyword>